<evidence type="ECO:0000256" key="5">
    <source>
        <dbReference type="ARBA" id="ARBA00023242"/>
    </source>
</evidence>
<feature type="compositionally biased region" description="Polar residues" evidence="7">
    <location>
        <begin position="232"/>
        <end position="247"/>
    </location>
</feature>
<keyword evidence="4" id="KW-0804">Transcription</keyword>
<dbReference type="Gramene" id="ERN02047">
    <property type="protein sequence ID" value="ERN02047"/>
    <property type="gene ID" value="AMTR_s00045p00128140"/>
</dbReference>
<dbReference type="EMBL" id="KI394661">
    <property type="protein sequence ID" value="ERN02047.1"/>
    <property type="molecule type" value="Genomic_DNA"/>
</dbReference>
<keyword evidence="6" id="KW-0175">Coiled coil</keyword>
<reference evidence="10" key="1">
    <citation type="journal article" date="2013" name="Science">
        <title>The Amborella genome and the evolution of flowering plants.</title>
        <authorList>
            <consortium name="Amborella Genome Project"/>
        </authorList>
    </citation>
    <scope>NUCLEOTIDE SEQUENCE [LARGE SCALE GENOMIC DNA]</scope>
</reference>
<dbReference type="AlphaFoldDB" id="W1NWM9"/>
<sequence length="549" mass="60283">MDRKEMRIVDTGEFYRPNSGVLLPIRVNSDDMDLSNKEERGSIEEINFFSNRTSFRQAEKAGEVPESSGRNPNLESDREGSKLIDLNAGLHLMANSENGQSLTNRWSTLDQNNRNEMAELQAELNRLNNENQQLRGELDRMVKNYSALHMQFVSAMEQKNQQASNKKEMIDDKNGVRSPESIQEGNKIVEQQFLDLHPSIEETTQSENNAEEVVSSKKRKPVDESPERERASQTWEPSINGNNNNKMLKQGMMKGVEETSAMNPCRKARVSVRARSEAPMISDGCQWRKYGQKMAKGNPCPRAYYRCTMAVGCPVRKQVQRCAEDRTILVTTYEGNHNHPLPPAATAMASTTSAAASMLLSGPTTSTDSLHSPQFFPFLPCQSSMASLSASAPFPTVTLDLTQNPNPLQFARPAPLSSPFALPLPTGPHIYNQTAYGPQKLPILPSGLAPVQFGVPNQPSLTDTVSAATAAITADPNFTAALVAAITSIMGTPKNNNGNNNNNNSTNNITTPNNNNNHSNINTNTNNTSIIGRPSSPQLPQSCTTFSTN</sequence>
<keyword evidence="3" id="KW-0238">DNA-binding</keyword>
<feature type="region of interest" description="Disordered" evidence="7">
    <location>
        <begin position="200"/>
        <end position="247"/>
    </location>
</feature>
<dbReference type="OrthoDB" id="2020995at2759"/>
<proteinExistence type="predicted"/>
<feature type="compositionally biased region" description="Polar residues" evidence="7">
    <location>
        <begin position="535"/>
        <end position="549"/>
    </location>
</feature>
<evidence type="ECO:0000256" key="1">
    <source>
        <dbReference type="ARBA" id="ARBA00004123"/>
    </source>
</evidence>
<feature type="region of interest" description="Disordered" evidence="7">
    <location>
        <begin position="493"/>
        <end position="549"/>
    </location>
</feature>
<accession>W1NWM9</accession>
<dbReference type="Proteomes" id="UP000017836">
    <property type="component" value="Unassembled WGS sequence"/>
</dbReference>
<evidence type="ECO:0000256" key="7">
    <source>
        <dbReference type="SAM" id="MobiDB-lite"/>
    </source>
</evidence>
<dbReference type="InterPro" id="IPR044810">
    <property type="entry name" value="WRKY_plant"/>
</dbReference>
<dbReference type="PANTHER" id="PTHR31429:SF106">
    <property type="entry name" value="WRKY TRANSCRIPTION FACTOR 31-RELATED"/>
    <property type="match status" value="1"/>
</dbReference>
<feature type="region of interest" description="Disordered" evidence="7">
    <location>
        <begin position="57"/>
        <end position="78"/>
    </location>
</feature>
<name>W1NWM9_AMBTC</name>
<dbReference type="OMA" id="GWGPNKL"/>
<dbReference type="PROSITE" id="PS50811">
    <property type="entry name" value="WRKY"/>
    <property type="match status" value="1"/>
</dbReference>
<protein>
    <recommendedName>
        <fullName evidence="8">WRKY domain-containing protein</fullName>
    </recommendedName>
</protein>
<evidence type="ECO:0000313" key="10">
    <source>
        <dbReference type="Proteomes" id="UP000017836"/>
    </source>
</evidence>
<dbReference type="InterPro" id="IPR036576">
    <property type="entry name" value="WRKY_dom_sf"/>
</dbReference>
<dbReference type="GO" id="GO:0043565">
    <property type="term" value="F:sequence-specific DNA binding"/>
    <property type="evidence" value="ECO:0007669"/>
    <property type="project" value="InterPro"/>
</dbReference>
<keyword evidence="2" id="KW-0805">Transcription regulation</keyword>
<evidence type="ECO:0000256" key="3">
    <source>
        <dbReference type="ARBA" id="ARBA00023125"/>
    </source>
</evidence>
<dbReference type="Gene3D" id="2.20.25.80">
    <property type="entry name" value="WRKY domain"/>
    <property type="match status" value="1"/>
</dbReference>
<organism evidence="9 10">
    <name type="scientific">Amborella trichopoda</name>
    <dbReference type="NCBI Taxonomy" id="13333"/>
    <lineage>
        <taxon>Eukaryota</taxon>
        <taxon>Viridiplantae</taxon>
        <taxon>Streptophyta</taxon>
        <taxon>Embryophyta</taxon>
        <taxon>Tracheophyta</taxon>
        <taxon>Spermatophyta</taxon>
        <taxon>Magnoliopsida</taxon>
        <taxon>Amborellales</taxon>
        <taxon>Amborellaceae</taxon>
        <taxon>Amborella</taxon>
    </lineage>
</organism>
<evidence type="ECO:0000259" key="8">
    <source>
        <dbReference type="PROSITE" id="PS50811"/>
    </source>
</evidence>
<evidence type="ECO:0000256" key="4">
    <source>
        <dbReference type="ARBA" id="ARBA00023163"/>
    </source>
</evidence>
<keyword evidence="5" id="KW-0539">Nucleus</keyword>
<dbReference type="HOGENOM" id="CLU_021824_3_1_1"/>
<dbReference type="SUPFAM" id="SSF118290">
    <property type="entry name" value="WRKY DNA-binding domain"/>
    <property type="match status" value="1"/>
</dbReference>
<dbReference type="eggNOG" id="ENOG502QSY8">
    <property type="taxonomic scope" value="Eukaryota"/>
</dbReference>
<comment type="subcellular location">
    <subcellularLocation>
        <location evidence="1">Nucleus</location>
    </subcellularLocation>
</comment>
<dbReference type="KEGG" id="atr:18430147"/>
<evidence type="ECO:0000256" key="2">
    <source>
        <dbReference type="ARBA" id="ARBA00023015"/>
    </source>
</evidence>
<dbReference type="PANTHER" id="PTHR31429">
    <property type="entry name" value="WRKY TRANSCRIPTION FACTOR 36-RELATED"/>
    <property type="match status" value="1"/>
</dbReference>
<feature type="compositionally biased region" description="Low complexity" evidence="7">
    <location>
        <begin position="495"/>
        <end position="531"/>
    </location>
</feature>
<evidence type="ECO:0000313" key="9">
    <source>
        <dbReference type="EMBL" id="ERN02047.1"/>
    </source>
</evidence>
<dbReference type="Pfam" id="PF03106">
    <property type="entry name" value="WRKY"/>
    <property type="match status" value="1"/>
</dbReference>
<feature type="domain" description="WRKY" evidence="8">
    <location>
        <begin position="276"/>
        <end position="342"/>
    </location>
</feature>
<dbReference type="GO" id="GO:0005634">
    <property type="term" value="C:nucleus"/>
    <property type="evidence" value="ECO:0007669"/>
    <property type="project" value="UniProtKB-SubCell"/>
</dbReference>
<keyword evidence="10" id="KW-1185">Reference proteome</keyword>
<dbReference type="FunFam" id="2.20.25.80:FF:000002">
    <property type="entry name" value="probable WRKY transcription factor 31"/>
    <property type="match status" value="1"/>
</dbReference>
<gene>
    <name evidence="9" type="ORF">AMTR_s00045p00128140</name>
</gene>
<evidence type="ECO:0000256" key="6">
    <source>
        <dbReference type="SAM" id="Coils"/>
    </source>
</evidence>
<feature type="coiled-coil region" evidence="6">
    <location>
        <begin position="110"/>
        <end position="173"/>
    </location>
</feature>
<feature type="compositionally biased region" description="Basic and acidic residues" evidence="7">
    <location>
        <begin position="221"/>
        <end position="231"/>
    </location>
</feature>
<dbReference type="InterPro" id="IPR003657">
    <property type="entry name" value="WRKY_dom"/>
</dbReference>
<dbReference type="GO" id="GO:0003700">
    <property type="term" value="F:DNA-binding transcription factor activity"/>
    <property type="evidence" value="ECO:0007669"/>
    <property type="project" value="InterPro"/>
</dbReference>
<dbReference type="SMART" id="SM00774">
    <property type="entry name" value="WRKY"/>
    <property type="match status" value="1"/>
</dbReference>